<evidence type="ECO:0000256" key="8">
    <source>
        <dbReference type="ARBA" id="ARBA00023136"/>
    </source>
</evidence>
<keyword evidence="5 11" id="KW-0812">Transmembrane</keyword>
<dbReference type="GO" id="GO:0016503">
    <property type="term" value="F:pheromone receptor activity"/>
    <property type="evidence" value="ECO:0007669"/>
    <property type="project" value="InterPro"/>
</dbReference>
<keyword evidence="10 11" id="KW-0807">Transducer</keyword>
<dbReference type="Proteomes" id="UP001166674">
    <property type="component" value="Unassembled WGS sequence"/>
</dbReference>
<organism evidence="13 14">
    <name type="scientific">Sciurus carolinensis</name>
    <name type="common">Eastern gray squirrel</name>
    <dbReference type="NCBI Taxonomy" id="30640"/>
    <lineage>
        <taxon>Eukaryota</taxon>
        <taxon>Metazoa</taxon>
        <taxon>Chordata</taxon>
        <taxon>Craniata</taxon>
        <taxon>Vertebrata</taxon>
        <taxon>Euteleostomi</taxon>
        <taxon>Mammalia</taxon>
        <taxon>Eutheria</taxon>
        <taxon>Euarchontoglires</taxon>
        <taxon>Glires</taxon>
        <taxon>Rodentia</taxon>
        <taxon>Sciuromorpha</taxon>
        <taxon>Sciuridae</taxon>
        <taxon>Sciurinae</taxon>
        <taxon>Sciurini</taxon>
        <taxon>Sciurus</taxon>
    </lineage>
</organism>
<name>A0AA41MWK4_SCICA</name>
<comment type="caution">
    <text evidence="13">The sequence shown here is derived from an EMBL/GenBank/DDBJ whole genome shotgun (WGS) entry which is preliminary data.</text>
</comment>
<evidence type="ECO:0000313" key="13">
    <source>
        <dbReference type="EMBL" id="MBZ3879087.1"/>
    </source>
</evidence>
<accession>A0AA41MWK4</accession>
<keyword evidence="8 11" id="KW-0472">Membrane</keyword>
<feature type="transmembrane region" description="Helical" evidence="11">
    <location>
        <begin position="38"/>
        <end position="56"/>
    </location>
</feature>
<dbReference type="InterPro" id="IPR004072">
    <property type="entry name" value="Vmron_rcpt_1"/>
</dbReference>
<reference evidence="13" key="1">
    <citation type="submission" date="2020-03" db="EMBL/GenBank/DDBJ databases">
        <title>Studies in the Genomics of Life Span.</title>
        <authorList>
            <person name="Glass D."/>
        </authorList>
    </citation>
    <scope>NUCLEOTIDE SEQUENCE</scope>
    <source>
        <strain evidence="13">SUZIE</strain>
        <tissue evidence="13">Muscle</tissue>
    </source>
</reference>
<evidence type="ECO:0000256" key="5">
    <source>
        <dbReference type="ARBA" id="ARBA00022692"/>
    </source>
</evidence>
<proteinExistence type="inferred from homology"/>
<evidence type="ECO:0000256" key="3">
    <source>
        <dbReference type="ARBA" id="ARBA00022475"/>
    </source>
</evidence>
<keyword evidence="3 11" id="KW-1003">Cell membrane</keyword>
<gene>
    <name evidence="13" type="ORF">SUZIE_151185</name>
</gene>
<evidence type="ECO:0000256" key="11">
    <source>
        <dbReference type="RuleBase" id="RU364061"/>
    </source>
</evidence>
<dbReference type="PANTHER" id="PTHR24062">
    <property type="entry name" value="VOMERONASAL TYPE-1 RECEPTOR"/>
    <property type="match status" value="1"/>
</dbReference>
<keyword evidence="7 11" id="KW-0297">G-protein coupled receptor</keyword>
<evidence type="ECO:0000256" key="9">
    <source>
        <dbReference type="ARBA" id="ARBA00023170"/>
    </source>
</evidence>
<keyword evidence="14" id="KW-1185">Reference proteome</keyword>
<keyword evidence="9 11" id="KW-0675">Receptor</keyword>
<comment type="subcellular location">
    <subcellularLocation>
        <location evidence="1 11">Cell membrane</location>
        <topology evidence="1 11">Multi-pass membrane protein</topology>
    </subcellularLocation>
</comment>
<dbReference type="GO" id="GO:0005886">
    <property type="term" value="C:plasma membrane"/>
    <property type="evidence" value="ECO:0007669"/>
    <property type="project" value="UniProtKB-SubCell"/>
</dbReference>
<evidence type="ECO:0000256" key="6">
    <source>
        <dbReference type="ARBA" id="ARBA00022989"/>
    </source>
</evidence>
<evidence type="ECO:0000256" key="1">
    <source>
        <dbReference type="ARBA" id="ARBA00004651"/>
    </source>
</evidence>
<evidence type="ECO:0000256" key="2">
    <source>
        <dbReference type="ARBA" id="ARBA00010663"/>
    </source>
</evidence>
<sequence>MKLVKGTTFAFLTGLGIAGNIIVLVNYIYLFRCIEKKPIHLFLIHLAFTNILMLFTKGTPRRIASSGLQNLLGNVGCKVVVYLERVAVACPSAPPVYSPWSRPSPSAPEPPGGGGCSPGLHGTSFSCWSSSGYSMP</sequence>
<comment type="similarity">
    <text evidence="2 11">Belongs to the G-protein coupled receptor 1 family.</text>
</comment>
<evidence type="ECO:0000256" key="4">
    <source>
        <dbReference type="ARBA" id="ARBA00022507"/>
    </source>
</evidence>
<dbReference type="AlphaFoldDB" id="A0AA41MWK4"/>
<evidence type="ECO:0000256" key="7">
    <source>
        <dbReference type="ARBA" id="ARBA00023040"/>
    </source>
</evidence>
<comment type="caution">
    <text evidence="11">Lacks conserved residue(s) required for the propagation of feature annotation.</text>
</comment>
<feature type="region of interest" description="Disordered" evidence="12">
    <location>
        <begin position="95"/>
        <end position="117"/>
    </location>
</feature>
<evidence type="ECO:0000313" key="14">
    <source>
        <dbReference type="Proteomes" id="UP001166674"/>
    </source>
</evidence>
<protein>
    <recommendedName>
        <fullName evidence="11">Vomeronasal type-1 receptor</fullName>
    </recommendedName>
</protein>
<evidence type="ECO:0000256" key="12">
    <source>
        <dbReference type="SAM" id="MobiDB-lite"/>
    </source>
</evidence>
<dbReference type="SUPFAM" id="SSF81321">
    <property type="entry name" value="Family A G protein-coupled receptor-like"/>
    <property type="match status" value="1"/>
</dbReference>
<dbReference type="Gene3D" id="1.20.1070.10">
    <property type="entry name" value="Rhodopsin 7-helix transmembrane proteins"/>
    <property type="match status" value="1"/>
</dbReference>
<keyword evidence="4 11" id="KW-0589">Pheromone response</keyword>
<dbReference type="GO" id="GO:0019236">
    <property type="term" value="P:response to pheromone"/>
    <property type="evidence" value="ECO:0007669"/>
    <property type="project" value="UniProtKB-KW"/>
</dbReference>
<dbReference type="EMBL" id="JAATJV010347357">
    <property type="protein sequence ID" value="MBZ3879087.1"/>
    <property type="molecule type" value="Genomic_DNA"/>
</dbReference>
<feature type="transmembrane region" description="Helical" evidence="11">
    <location>
        <begin position="9"/>
        <end position="32"/>
    </location>
</feature>
<evidence type="ECO:0000256" key="10">
    <source>
        <dbReference type="ARBA" id="ARBA00023224"/>
    </source>
</evidence>
<dbReference type="Pfam" id="PF03402">
    <property type="entry name" value="V1R"/>
    <property type="match status" value="1"/>
</dbReference>
<keyword evidence="6 11" id="KW-1133">Transmembrane helix</keyword>